<evidence type="ECO:0000313" key="4">
    <source>
        <dbReference type="Proteomes" id="UP001279734"/>
    </source>
</evidence>
<evidence type="ECO:0000313" key="3">
    <source>
        <dbReference type="EMBL" id="GMH27889.1"/>
    </source>
</evidence>
<accession>A0AAD3TEX0</accession>
<dbReference type="Proteomes" id="UP001279734">
    <property type="component" value="Unassembled WGS sequence"/>
</dbReference>
<dbReference type="EMBL" id="BSYO01000033">
    <property type="protein sequence ID" value="GMH27889.1"/>
    <property type="molecule type" value="Genomic_DNA"/>
</dbReference>
<evidence type="ECO:0000256" key="2">
    <source>
        <dbReference type="SAM" id="SignalP"/>
    </source>
</evidence>
<organism evidence="3 4">
    <name type="scientific">Nepenthes gracilis</name>
    <name type="common">Slender pitcher plant</name>
    <dbReference type="NCBI Taxonomy" id="150966"/>
    <lineage>
        <taxon>Eukaryota</taxon>
        <taxon>Viridiplantae</taxon>
        <taxon>Streptophyta</taxon>
        <taxon>Embryophyta</taxon>
        <taxon>Tracheophyta</taxon>
        <taxon>Spermatophyta</taxon>
        <taxon>Magnoliopsida</taxon>
        <taxon>eudicotyledons</taxon>
        <taxon>Gunneridae</taxon>
        <taxon>Pentapetalae</taxon>
        <taxon>Caryophyllales</taxon>
        <taxon>Nepenthaceae</taxon>
        <taxon>Nepenthes</taxon>
    </lineage>
</organism>
<name>A0AAD3TEX0_NEPGR</name>
<reference evidence="3" key="1">
    <citation type="submission" date="2023-05" db="EMBL/GenBank/DDBJ databases">
        <title>Nepenthes gracilis genome sequencing.</title>
        <authorList>
            <person name="Fukushima K."/>
        </authorList>
    </citation>
    <scope>NUCLEOTIDE SEQUENCE</scope>
    <source>
        <strain evidence="3">SING2019-196</strain>
    </source>
</reference>
<keyword evidence="4" id="KW-1185">Reference proteome</keyword>
<evidence type="ECO:0008006" key="5">
    <source>
        <dbReference type="Google" id="ProtNLM"/>
    </source>
</evidence>
<comment type="caution">
    <text evidence="3">The sequence shown here is derived from an EMBL/GenBank/DDBJ whole genome shotgun (WGS) entry which is preliminary data.</text>
</comment>
<feature type="signal peptide" evidence="2">
    <location>
        <begin position="1"/>
        <end position="16"/>
    </location>
</feature>
<feature type="compositionally biased region" description="Polar residues" evidence="1">
    <location>
        <begin position="24"/>
        <end position="46"/>
    </location>
</feature>
<proteinExistence type="predicted"/>
<feature type="compositionally biased region" description="Low complexity" evidence="1">
    <location>
        <begin position="62"/>
        <end position="77"/>
    </location>
</feature>
<feature type="region of interest" description="Disordered" evidence="1">
    <location>
        <begin position="24"/>
        <end position="49"/>
    </location>
</feature>
<dbReference type="AlphaFoldDB" id="A0AAD3TEX0"/>
<keyword evidence="2" id="KW-0732">Signal</keyword>
<protein>
    <recommendedName>
        <fullName evidence="5">Secreted protein</fullName>
    </recommendedName>
</protein>
<feature type="region of interest" description="Disordered" evidence="1">
    <location>
        <begin position="62"/>
        <end position="91"/>
    </location>
</feature>
<gene>
    <name evidence="3" type="ORF">Nepgr_029732</name>
</gene>
<feature type="chain" id="PRO_5041915601" description="Secreted protein" evidence="2">
    <location>
        <begin position="17"/>
        <end position="91"/>
    </location>
</feature>
<sequence>MHDLLLFSLRSSLAMGLVSTSSDGLGTMANSGNATTRDPKANMSQVSNTSLTTMLGSTSSISAAATSTASSDSTSTSLREKVLLPLLQHRQ</sequence>
<evidence type="ECO:0000256" key="1">
    <source>
        <dbReference type="SAM" id="MobiDB-lite"/>
    </source>
</evidence>